<dbReference type="EMBL" id="DVGK01000159">
    <property type="protein sequence ID" value="HIR14901.1"/>
    <property type="molecule type" value="Genomic_DNA"/>
</dbReference>
<dbReference type="Pfam" id="PF09661">
    <property type="entry name" value="DUF2398"/>
    <property type="match status" value="1"/>
</dbReference>
<organism evidence="2 3">
    <name type="scientific">Candidatus Choladousia intestinavium</name>
    <dbReference type="NCBI Taxonomy" id="2840727"/>
    <lineage>
        <taxon>Bacteria</taxon>
        <taxon>Bacillati</taxon>
        <taxon>Bacillota</taxon>
        <taxon>Clostridia</taxon>
        <taxon>Lachnospirales</taxon>
        <taxon>Lachnospiraceae</taxon>
        <taxon>Lachnospiraceae incertae sedis</taxon>
        <taxon>Candidatus Choladousia</taxon>
    </lineage>
</organism>
<comment type="caution">
    <text evidence="2">The sequence shown here is derived from an EMBL/GenBank/DDBJ whole genome shotgun (WGS) entry which is preliminary data.</text>
</comment>
<evidence type="ECO:0000256" key="1">
    <source>
        <dbReference type="SAM" id="MobiDB-lite"/>
    </source>
</evidence>
<dbReference type="AlphaFoldDB" id="A0A9D1AEX8"/>
<evidence type="ECO:0000313" key="2">
    <source>
        <dbReference type="EMBL" id="HIR14901.1"/>
    </source>
</evidence>
<protein>
    <submittedName>
        <fullName evidence="2">TIGR02678 family protein</fullName>
    </submittedName>
</protein>
<evidence type="ECO:0000313" key="3">
    <source>
        <dbReference type="Proteomes" id="UP000886757"/>
    </source>
</evidence>
<feature type="compositionally biased region" description="Basic and acidic residues" evidence="1">
    <location>
        <begin position="399"/>
        <end position="408"/>
    </location>
</feature>
<dbReference type="Proteomes" id="UP000886757">
    <property type="component" value="Unassembled WGS sequence"/>
</dbReference>
<proteinExistence type="predicted"/>
<sequence length="418" mass="49306">MKELETLFGRRWVLKSEDRELYYRIRDSIGEIRKFATEKLGCQVIENALLVKMEKIPALPEPFMGIHVFTSKEEYALLCILLMFLEDRDAGEQFILSQLTEYIASNMPGEGVDWTLYTNRRRLVKVLRYAADQGLIRVTDGRDDAFMEQEDGEVLYENTGASRYFMRSFSRDIMEYSRPQDFQESDWFAVDEDRGIARRHRVYRRLLFSVGMYRGEGADEDFEYLKYYGRRLADDLEQNFHCQLHIHRGSAFFMQEEDCRIGETFPGNTGMSDILLLCCRKIREKIESGDWELRKDDTALVQTVEFERMIRQVKEEYGAGFIKGYRTMPEGEFIREVENEMERWMMIRADAQEQTVIICPAAGKLKGHYPEDFMARQKEKDGEEQSVFGKQGKSRRKPRTEEKQKDEQQMAGQQNRID</sequence>
<reference evidence="2" key="2">
    <citation type="journal article" date="2021" name="PeerJ">
        <title>Extensive microbial diversity within the chicken gut microbiome revealed by metagenomics and culture.</title>
        <authorList>
            <person name="Gilroy R."/>
            <person name="Ravi A."/>
            <person name="Getino M."/>
            <person name="Pursley I."/>
            <person name="Horton D.L."/>
            <person name="Alikhan N.F."/>
            <person name="Baker D."/>
            <person name="Gharbi K."/>
            <person name="Hall N."/>
            <person name="Watson M."/>
            <person name="Adriaenssens E.M."/>
            <person name="Foster-Nyarko E."/>
            <person name="Jarju S."/>
            <person name="Secka A."/>
            <person name="Antonio M."/>
            <person name="Oren A."/>
            <person name="Chaudhuri R.R."/>
            <person name="La Ragione R."/>
            <person name="Hildebrand F."/>
            <person name="Pallen M.J."/>
        </authorList>
    </citation>
    <scope>NUCLEOTIDE SEQUENCE</scope>
    <source>
        <strain evidence="2">ChiSjej4B22-8148</strain>
    </source>
</reference>
<gene>
    <name evidence="2" type="ORF">IAB31_13380</name>
</gene>
<name>A0A9D1AEX8_9FIRM</name>
<accession>A0A9D1AEX8</accession>
<reference evidence="2" key="1">
    <citation type="submission" date="2020-10" db="EMBL/GenBank/DDBJ databases">
        <authorList>
            <person name="Gilroy R."/>
        </authorList>
    </citation>
    <scope>NUCLEOTIDE SEQUENCE</scope>
    <source>
        <strain evidence="2">ChiSjej4B22-8148</strain>
    </source>
</reference>
<dbReference type="NCBIfam" id="TIGR02678">
    <property type="entry name" value="TIGR02678 family protein"/>
    <property type="match status" value="1"/>
</dbReference>
<feature type="region of interest" description="Disordered" evidence="1">
    <location>
        <begin position="377"/>
        <end position="418"/>
    </location>
</feature>
<dbReference type="InterPro" id="IPR013494">
    <property type="entry name" value="CHP02678"/>
</dbReference>